<feature type="domain" description="P-type ATPase A" evidence="2">
    <location>
        <begin position="22"/>
        <end position="83"/>
    </location>
</feature>
<dbReference type="Gene3D" id="2.70.150.10">
    <property type="entry name" value="Calcium-transporting ATPase, cytoplasmic transduction domain A"/>
    <property type="match status" value="1"/>
</dbReference>
<dbReference type="AlphaFoldDB" id="A0A656JTD1"/>
<dbReference type="PANTHER" id="PTHR46594">
    <property type="entry name" value="P-TYPE CATION-TRANSPORTING ATPASE"/>
    <property type="match status" value="1"/>
</dbReference>
<dbReference type="SUPFAM" id="SSF81653">
    <property type="entry name" value="Calcium ATPase, transduction domain A"/>
    <property type="match status" value="1"/>
</dbReference>
<feature type="non-terminal residue" evidence="3">
    <location>
        <position position="85"/>
    </location>
</feature>
<dbReference type="EMBL" id="AOKF01002248">
    <property type="protein sequence ID" value="EPN52695.1"/>
    <property type="molecule type" value="Genomic_DNA"/>
</dbReference>
<keyword evidence="1" id="KW-0479">Metal-binding</keyword>
<feature type="non-terminal residue" evidence="3">
    <location>
        <position position="1"/>
    </location>
</feature>
<reference evidence="3 4" key="1">
    <citation type="journal article" date="2013" name="PLoS Pathog.">
        <title>Genomic analysis of the Kiwifruit pathogen Pseudomonas syringae pv. actinidiae provides insight into the origins of an emergent plant disease.</title>
        <authorList>
            <person name="McCann H.C."/>
            <person name="Rikkerink E.H."/>
            <person name="Bertels F."/>
            <person name="Fiers M."/>
            <person name="Lu A."/>
            <person name="Rees-George J."/>
            <person name="Andersen M.T."/>
            <person name="Gleave A.P."/>
            <person name="Haubold B."/>
            <person name="Wohlers M.W."/>
            <person name="Guttman D.S."/>
            <person name="Wang P.W."/>
            <person name="Straub C."/>
            <person name="Vanneste J.L."/>
            <person name="Rainey P.B."/>
            <person name="Templeton M.D."/>
        </authorList>
    </citation>
    <scope>NUCLEOTIDE SEQUENCE [LARGE SCALE GENOMIC DNA]</scope>
    <source>
        <strain evidence="3 4">ICMP 19096</strain>
    </source>
</reference>
<proteinExistence type="predicted"/>
<name>A0A656JTD1_PSESF</name>
<dbReference type="PANTHER" id="PTHR46594:SF4">
    <property type="entry name" value="P-TYPE CATION-TRANSPORTING ATPASE"/>
    <property type="match status" value="1"/>
</dbReference>
<gene>
    <name evidence="3" type="ORF">A245_26173</name>
</gene>
<evidence type="ECO:0000259" key="2">
    <source>
        <dbReference type="Pfam" id="PF00122"/>
    </source>
</evidence>
<protein>
    <submittedName>
        <fullName evidence="3">Copper-translocating P-type ATPase</fullName>
    </submittedName>
</protein>
<organism evidence="3 4">
    <name type="scientific">Pseudomonas syringae pv. actinidiae ICMP 19096</name>
    <dbReference type="NCBI Taxonomy" id="1194405"/>
    <lineage>
        <taxon>Bacteria</taxon>
        <taxon>Pseudomonadati</taxon>
        <taxon>Pseudomonadota</taxon>
        <taxon>Gammaproteobacteria</taxon>
        <taxon>Pseudomonadales</taxon>
        <taxon>Pseudomonadaceae</taxon>
        <taxon>Pseudomonas</taxon>
        <taxon>Pseudomonas syringae</taxon>
    </lineage>
</organism>
<dbReference type="GO" id="GO:0046872">
    <property type="term" value="F:metal ion binding"/>
    <property type="evidence" value="ECO:0007669"/>
    <property type="project" value="UniProtKB-KW"/>
</dbReference>
<evidence type="ECO:0000313" key="4">
    <source>
        <dbReference type="Proteomes" id="UP000018849"/>
    </source>
</evidence>
<comment type="caution">
    <text evidence="3">The sequence shown here is derived from an EMBL/GenBank/DDBJ whole genome shotgun (WGS) entry which is preliminary data.</text>
</comment>
<accession>A0A656JTD1</accession>
<evidence type="ECO:0000256" key="1">
    <source>
        <dbReference type="ARBA" id="ARBA00022723"/>
    </source>
</evidence>
<dbReference type="InterPro" id="IPR008250">
    <property type="entry name" value="ATPase_P-typ_transduc_dom_A_sf"/>
</dbReference>
<dbReference type="Pfam" id="PF00122">
    <property type="entry name" value="E1-E2_ATPase"/>
    <property type="match status" value="1"/>
</dbReference>
<dbReference type="Proteomes" id="UP000018849">
    <property type="component" value="Unassembled WGS sequence"/>
</dbReference>
<evidence type="ECO:0000313" key="3">
    <source>
        <dbReference type="EMBL" id="EPN52695.1"/>
    </source>
</evidence>
<dbReference type="InterPro" id="IPR059000">
    <property type="entry name" value="ATPase_P-type_domA"/>
</dbReference>
<sequence length="85" mass="9316">GRYLERRARERTAAATAQLVNLLPASCLRLGEDGQSQRIMLRELRLADRVLVRPGAVIPADGTIVEGQSSVDESLLTGEYLPQAR</sequence>